<evidence type="ECO:0000256" key="7">
    <source>
        <dbReference type="ARBA" id="ARBA00025800"/>
    </source>
</evidence>
<reference evidence="9 10" key="1">
    <citation type="journal article" date="2011" name="Science">
        <title>The Selaginella genome identifies genetic changes associated with the evolution of vascular plants.</title>
        <authorList>
            <person name="Banks J.A."/>
            <person name="Nishiyama T."/>
            <person name="Hasebe M."/>
            <person name="Bowman J.L."/>
            <person name="Gribskov M."/>
            <person name="dePamphilis C."/>
            <person name="Albert V.A."/>
            <person name="Aono N."/>
            <person name="Aoyama T."/>
            <person name="Ambrose B.A."/>
            <person name="Ashton N.W."/>
            <person name="Axtell M.J."/>
            <person name="Barker E."/>
            <person name="Barker M.S."/>
            <person name="Bennetzen J.L."/>
            <person name="Bonawitz N.D."/>
            <person name="Chapple C."/>
            <person name="Cheng C."/>
            <person name="Correa L.G."/>
            <person name="Dacre M."/>
            <person name="DeBarry J."/>
            <person name="Dreyer I."/>
            <person name="Elias M."/>
            <person name="Engstrom E.M."/>
            <person name="Estelle M."/>
            <person name="Feng L."/>
            <person name="Finet C."/>
            <person name="Floyd S.K."/>
            <person name="Frommer W.B."/>
            <person name="Fujita T."/>
            <person name="Gramzow L."/>
            <person name="Gutensohn M."/>
            <person name="Harholt J."/>
            <person name="Hattori M."/>
            <person name="Heyl A."/>
            <person name="Hirai T."/>
            <person name="Hiwatashi Y."/>
            <person name="Ishikawa M."/>
            <person name="Iwata M."/>
            <person name="Karol K.G."/>
            <person name="Koehler B."/>
            <person name="Kolukisaoglu U."/>
            <person name="Kubo M."/>
            <person name="Kurata T."/>
            <person name="Lalonde S."/>
            <person name="Li K."/>
            <person name="Li Y."/>
            <person name="Litt A."/>
            <person name="Lyons E."/>
            <person name="Manning G."/>
            <person name="Maruyama T."/>
            <person name="Michael T.P."/>
            <person name="Mikami K."/>
            <person name="Miyazaki S."/>
            <person name="Morinaga S."/>
            <person name="Murata T."/>
            <person name="Mueller-Roeber B."/>
            <person name="Nelson D.R."/>
            <person name="Obara M."/>
            <person name="Oguri Y."/>
            <person name="Olmstead R.G."/>
            <person name="Onodera N."/>
            <person name="Petersen B.L."/>
            <person name="Pils B."/>
            <person name="Prigge M."/>
            <person name="Rensing S.A."/>
            <person name="Riano-Pachon D.M."/>
            <person name="Roberts A.W."/>
            <person name="Sato Y."/>
            <person name="Scheller H.V."/>
            <person name="Schulz B."/>
            <person name="Schulz C."/>
            <person name="Shakirov E.V."/>
            <person name="Shibagaki N."/>
            <person name="Shinohara N."/>
            <person name="Shippen D.E."/>
            <person name="Soerensen I."/>
            <person name="Sotooka R."/>
            <person name="Sugimoto N."/>
            <person name="Sugita M."/>
            <person name="Sumikawa N."/>
            <person name="Tanurdzic M."/>
            <person name="Theissen G."/>
            <person name="Ulvskov P."/>
            <person name="Wakazuki S."/>
            <person name="Weng J.K."/>
            <person name="Willats W.W."/>
            <person name="Wipf D."/>
            <person name="Wolf P.G."/>
            <person name="Yang L."/>
            <person name="Zimmer A.D."/>
            <person name="Zhu Q."/>
            <person name="Mitros T."/>
            <person name="Hellsten U."/>
            <person name="Loque D."/>
            <person name="Otillar R."/>
            <person name="Salamov A."/>
            <person name="Schmutz J."/>
            <person name="Shapiro H."/>
            <person name="Lindquist E."/>
            <person name="Lucas S."/>
            <person name="Rokhsar D."/>
            <person name="Grigoriev I.V."/>
        </authorList>
    </citation>
    <scope>NUCLEOTIDE SEQUENCE [LARGE SCALE GENOMIC DNA]</scope>
</reference>
<feature type="transmembrane region" description="Helical" evidence="8">
    <location>
        <begin position="118"/>
        <end position="137"/>
    </location>
</feature>
<dbReference type="FunCoup" id="D8RBI0">
    <property type="interactions" value="3439"/>
</dbReference>
<comment type="subcellular location">
    <subcellularLocation>
        <location evidence="1 8">Membrane</location>
        <topology evidence="1 8">Multi-pass membrane protein</topology>
    </subcellularLocation>
</comment>
<sequence length="222" mass="23288">MLQGWFNGGPSGDAAAGDGAPSLLSQWNSYAEVSRQEAGGLDVEAGALFKSANNTISGAFSTLSKGVRELPGSVQSATSGIPSGKAITYFALLLGSGVFFLFISFTMFLPVIVLVPQKFASCFTIGCLLVMGSFFALKGPRAQFAHMISQERLPFTAAFVGSIVATIYASMVLHSYLFSVLFSVVQLLALLYYVISYFPGGSSGLTFISSMAKSSASRVFGG</sequence>
<dbReference type="OMA" id="GCIFIIA"/>
<evidence type="ECO:0000313" key="10">
    <source>
        <dbReference type="Proteomes" id="UP000001514"/>
    </source>
</evidence>
<organism evidence="10">
    <name type="scientific">Selaginella moellendorffii</name>
    <name type="common">Spikemoss</name>
    <dbReference type="NCBI Taxonomy" id="88036"/>
    <lineage>
        <taxon>Eukaryota</taxon>
        <taxon>Viridiplantae</taxon>
        <taxon>Streptophyta</taxon>
        <taxon>Embryophyta</taxon>
        <taxon>Tracheophyta</taxon>
        <taxon>Lycopodiopsida</taxon>
        <taxon>Selaginellales</taxon>
        <taxon>Selaginellaceae</taxon>
        <taxon>Selaginella</taxon>
    </lineage>
</organism>
<dbReference type="InterPro" id="IPR011691">
    <property type="entry name" value="Vesicle_transpt_SFT2"/>
</dbReference>
<evidence type="ECO:0000256" key="5">
    <source>
        <dbReference type="ARBA" id="ARBA00022989"/>
    </source>
</evidence>
<dbReference type="GO" id="GO:0012505">
    <property type="term" value="C:endomembrane system"/>
    <property type="evidence" value="ECO:0007669"/>
    <property type="project" value="UniProtKB-ARBA"/>
</dbReference>
<dbReference type="STRING" id="88036.D8RBI0"/>
<dbReference type="Proteomes" id="UP000001514">
    <property type="component" value="Unassembled WGS sequence"/>
</dbReference>
<feature type="transmembrane region" description="Helical" evidence="8">
    <location>
        <begin position="89"/>
        <end position="112"/>
    </location>
</feature>
<dbReference type="OrthoDB" id="660759at2759"/>
<dbReference type="PANTHER" id="PTHR23137:SF36">
    <property type="entry name" value="VESICLE TRANSPORT PROTEIN SFT2C"/>
    <property type="match status" value="1"/>
</dbReference>
<name>D8RBI0_SELML</name>
<dbReference type="KEGG" id="smo:SELMODRAFT_231162"/>
<evidence type="ECO:0000256" key="3">
    <source>
        <dbReference type="ARBA" id="ARBA00022692"/>
    </source>
</evidence>
<keyword evidence="5 8" id="KW-1133">Transmembrane helix</keyword>
<protein>
    <recommendedName>
        <fullName evidence="8">Vesicle transport protein</fullName>
    </recommendedName>
</protein>
<feature type="transmembrane region" description="Helical" evidence="8">
    <location>
        <begin position="153"/>
        <end position="170"/>
    </location>
</feature>
<dbReference type="GO" id="GO:0015031">
    <property type="term" value="P:protein transport"/>
    <property type="evidence" value="ECO:0007669"/>
    <property type="project" value="UniProtKB-KW"/>
</dbReference>
<accession>D8RBI0</accession>
<keyword evidence="2 8" id="KW-0813">Transport</keyword>
<dbReference type="PANTHER" id="PTHR23137">
    <property type="entry name" value="VESICLE TRANSPORT PROTEIN-RELATED"/>
    <property type="match status" value="1"/>
</dbReference>
<dbReference type="Gramene" id="EFJ30799">
    <property type="protein sequence ID" value="EFJ30799"/>
    <property type="gene ID" value="SELMODRAFT_231162"/>
</dbReference>
<keyword evidence="10" id="KW-1185">Reference proteome</keyword>
<gene>
    <name evidence="9" type="ORF">SELMODRAFT_231162</name>
</gene>
<keyword evidence="4 8" id="KW-0653">Protein transport</keyword>
<evidence type="ECO:0000256" key="6">
    <source>
        <dbReference type="ARBA" id="ARBA00023136"/>
    </source>
</evidence>
<keyword evidence="3 8" id="KW-0812">Transmembrane</keyword>
<evidence type="ECO:0000256" key="4">
    <source>
        <dbReference type="ARBA" id="ARBA00022927"/>
    </source>
</evidence>
<evidence type="ECO:0000256" key="1">
    <source>
        <dbReference type="ARBA" id="ARBA00004141"/>
    </source>
</evidence>
<dbReference type="AlphaFoldDB" id="D8RBI0"/>
<dbReference type="GO" id="GO:0016192">
    <property type="term" value="P:vesicle-mediated transport"/>
    <property type="evidence" value="ECO:0007669"/>
    <property type="project" value="InterPro"/>
</dbReference>
<dbReference type="InterPro" id="IPR007305">
    <property type="entry name" value="Vesicle_transpt_Got1/SFT2"/>
</dbReference>
<dbReference type="eggNOG" id="KOG2887">
    <property type="taxonomic scope" value="Eukaryota"/>
</dbReference>
<evidence type="ECO:0000313" key="9">
    <source>
        <dbReference type="EMBL" id="EFJ30799.1"/>
    </source>
</evidence>
<comment type="similarity">
    <text evidence="7 8">Belongs to the SFT2 family.</text>
</comment>
<evidence type="ECO:0000256" key="8">
    <source>
        <dbReference type="RuleBase" id="RU363111"/>
    </source>
</evidence>
<dbReference type="GO" id="GO:0005737">
    <property type="term" value="C:cytoplasm"/>
    <property type="evidence" value="ECO:0007669"/>
    <property type="project" value="UniProtKB-ARBA"/>
</dbReference>
<evidence type="ECO:0000256" key="2">
    <source>
        <dbReference type="ARBA" id="ARBA00022448"/>
    </source>
</evidence>
<keyword evidence="6 8" id="KW-0472">Membrane</keyword>
<dbReference type="EMBL" id="GL377575">
    <property type="protein sequence ID" value="EFJ30799.1"/>
    <property type="molecule type" value="Genomic_DNA"/>
</dbReference>
<dbReference type="Pfam" id="PF04178">
    <property type="entry name" value="Got1"/>
    <property type="match status" value="1"/>
</dbReference>
<proteinExistence type="inferred from homology"/>
<feature type="transmembrane region" description="Helical" evidence="8">
    <location>
        <begin position="176"/>
        <end position="195"/>
    </location>
</feature>
<dbReference type="HOGENOM" id="CLU_086833_0_0_1"/>
<dbReference type="GO" id="GO:0016020">
    <property type="term" value="C:membrane"/>
    <property type="evidence" value="ECO:0007669"/>
    <property type="project" value="UniProtKB-SubCell"/>
</dbReference>
<comment type="function">
    <text evidence="8">May be involved in fusion of retrograde transport vesicles derived from an endocytic compartment with the Golgi complex.</text>
</comment>
<dbReference type="InParanoid" id="D8RBI0"/>